<gene>
    <name evidence="2" type="ORF">MNBD_ACTINO01-358</name>
</gene>
<dbReference type="InterPro" id="IPR021454">
    <property type="entry name" value="DUF3105"/>
</dbReference>
<keyword evidence="1" id="KW-1133">Transmembrane helix</keyword>
<organism evidence="2">
    <name type="scientific">hydrothermal vent metagenome</name>
    <dbReference type="NCBI Taxonomy" id="652676"/>
    <lineage>
        <taxon>unclassified sequences</taxon>
        <taxon>metagenomes</taxon>
        <taxon>ecological metagenomes</taxon>
    </lineage>
</organism>
<evidence type="ECO:0000256" key="1">
    <source>
        <dbReference type="SAM" id="Phobius"/>
    </source>
</evidence>
<reference evidence="2" key="1">
    <citation type="submission" date="2018-06" db="EMBL/GenBank/DDBJ databases">
        <authorList>
            <person name="Zhirakovskaya E."/>
        </authorList>
    </citation>
    <scope>NUCLEOTIDE SEQUENCE</scope>
</reference>
<dbReference type="EMBL" id="UOEI01000422">
    <property type="protein sequence ID" value="VAW05227.1"/>
    <property type="molecule type" value="Genomic_DNA"/>
</dbReference>
<sequence>MSNKRKVRQTPTHAALPGESVWPKRVVQILGVGLVVSLVAIVMFSQPEARGVPDGTQAVAIASADHVSGTVYANNEVPAGGAMDSIWQNCGFYDGQVRAENVVHSLEHGAVWVTYGAGLASDDVASLRRFVSRSEKVVVSAVPLQGAPIIVSAWGRQLQINDPSDARLDQFVNEFTGAPSAPERGGRCNGGVGQPQF</sequence>
<feature type="transmembrane region" description="Helical" evidence="1">
    <location>
        <begin position="26"/>
        <end position="44"/>
    </location>
</feature>
<name>A0A3B0SVX2_9ZZZZ</name>
<protein>
    <recommendedName>
        <fullName evidence="3">DUF3105 domain-containing protein</fullName>
    </recommendedName>
</protein>
<accession>A0A3B0SVX2</accession>
<proteinExistence type="predicted"/>
<evidence type="ECO:0008006" key="3">
    <source>
        <dbReference type="Google" id="ProtNLM"/>
    </source>
</evidence>
<keyword evidence="1" id="KW-0472">Membrane</keyword>
<dbReference type="Pfam" id="PF11303">
    <property type="entry name" value="DUF3105"/>
    <property type="match status" value="1"/>
</dbReference>
<keyword evidence="1" id="KW-0812">Transmembrane</keyword>
<evidence type="ECO:0000313" key="2">
    <source>
        <dbReference type="EMBL" id="VAW05227.1"/>
    </source>
</evidence>
<dbReference type="AlphaFoldDB" id="A0A3B0SVX2"/>